<gene>
    <name evidence="2" type="ORF">HPP92_018844</name>
</gene>
<proteinExistence type="predicted"/>
<dbReference type="EMBL" id="JADCNL010000009">
    <property type="protein sequence ID" value="KAG0467264.1"/>
    <property type="molecule type" value="Genomic_DNA"/>
</dbReference>
<evidence type="ECO:0000313" key="3">
    <source>
        <dbReference type="Proteomes" id="UP000636800"/>
    </source>
</evidence>
<keyword evidence="3" id="KW-1185">Reference proteome</keyword>
<name>A0A835QCU0_VANPL</name>
<dbReference type="Proteomes" id="UP000636800">
    <property type="component" value="Unassembled WGS sequence"/>
</dbReference>
<organism evidence="2 3">
    <name type="scientific">Vanilla planifolia</name>
    <name type="common">Vanilla</name>
    <dbReference type="NCBI Taxonomy" id="51239"/>
    <lineage>
        <taxon>Eukaryota</taxon>
        <taxon>Viridiplantae</taxon>
        <taxon>Streptophyta</taxon>
        <taxon>Embryophyta</taxon>
        <taxon>Tracheophyta</taxon>
        <taxon>Spermatophyta</taxon>
        <taxon>Magnoliopsida</taxon>
        <taxon>Liliopsida</taxon>
        <taxon>Asparagales</taxon>
        <taxon>Orchidaceae</taxon>
        <taxon>Vanilloideae</taxon>
        <taxon>Vanilleae</taxon>
        <taxon>Vanilla</taxon>
    </lineage>
</organism>
<accession>A0A835QCU0</accession>
<dbReference type="AlphaFoldDB" id="A0A835QCU0"/>
<dbReference type="PANTHER" id="PTHR34996">
    <property type="entry name" value="OS06G0327400 PROTEIN"/>
    <property type="match status" value="1"/>
</dbReference>
<feature type="region of interest" description="Disordered" evidence="1">
    <location>
        <begin position="101"/>
        <end position="128"/>
    </location>
</feature>
<comment type="caution">
    <text evidence="2">The sequence shown here is derived from an EMBL/GenBank/DDBJ whole genome shotgun (WGS) entry which is preliminary data.</text>
</comment>
<evidence type="ECO:0000256" key="1">
    <source>
        <dbReference type="SAM" id="MobiDB-lite"/>
    </source>
</evidence>
<sequence>MVVHSTQASLVRSWRRTRGFRLSSGRRLGFFRLRIRAFRAFNLLWSCLQRLKKGLRRRSRDAAGGPTWPGCKPRVYGWSNSFYAEAIADCLEFIRRTSVSEQDGSAAAGGGDGEGTSGGGRRCSSGVL</sequence>
<protein>
    <submittedName>
        <fullName evidence="2">Uncharacterized protein</fullName>
    </submittedName>
</protein>
<dbReference type="PANTHER" id="PTHR34996:SF3">
    <property type="entry name" value="OS06G0327400 PROTEIN"/>
    <property type="match status" value="1"/>
</dbReference>
<feature type="compositionally biased region" description="Gly residues" evidence="1">
    <location>
        <begin position="107"/>
        <end position="121"/>
    </location>
</feature>
<evidence type="ECO:0000313" key="2">
    <source>
        <dbReference type="EMBL" id="KAG0467264.1"/>
    </source>
</evidence>
<dbReference type="OrthoDB" id="1882346at2759"/>
<reference evidence="2 3" key="1">
    <citation type="journal article" date="2020" name="Nat. Food">
        <title>A phased Vanilla planifolia genome enables genetic improvement of flavour and production.</title>
        <authorList>
            <person name="Hasing T."/>
            <person name="Tang H."/>
            <person name="Brym M."/>
            <person name="Khazi F."/>
            <person name="Huang T."/>
            <person name="Chambers A.H."/>
        </authorList>
    </citation>
    <scope>NUCLEOTIDE SEQUENCE [LARGE SCALE GENOMIC DNA]</scope>
    <source>
        <tissue evidence="2">Leaf</tissue>
    </source>
</reference>